<sequence>MSPRPRIRCAIYTRKSSEEGLDQDFNSLDAQFEACAAYVASQRHEGWSLLAGRFDDGGLSGGTLERPALQRLLDEVDAGRIDMVVVYKIDRLTRSLTDFAKLVERLEKANCSFVSVTQAFNTSSSMGRLTLNVLLSFAQFEREVTAERIRDKIAASKKKGLWMGGNLPLGYDRHPDPKARTLVVNACEARTVRRLFDLYAELGCLRRVAERAAAEGLRSKRVVCADGSVKGNCPLSRGQIYYLLRNPVYLGRIRHKDKVWDGQHLAIIDEEIWDRAQDLMRQASQRTRAQSSPDTPSRGTDPGAWLTGLLRDETGDRLTPTHTTRKGRRLRYYVSNRLISGGTDPTGWRLPGPALETAVIDIVVRHLREASASYRILARPEAGSAEAIRAAFTDLATGLSDTGSRVCAGLLVSGMLKRGRICLDLDGKAVANALGIAPDDLHPDLLSVAAPFDLRRRGVEAKIIAGDVTPQPDPHLRSMLIRAHGWARDLKAGVQLVDIARRDRLPASYIRTRAQLAFLSPKIQAAILDGSQPPELTLKRLVSLTHPISWAEQEHIFGF</sequence>
<evidence type="ECO:0000259" key="2">
    <source>
        <dbReference type="PROSITE" id="PS51736"/>
    </source>
</evidence>
<dbReference type="CDD" id="cd03768">
    <property type="entry name" value="SR_ResInv"/>
    <property type="match status" value="1"/>
</dbReference>
<dbReference type="InterPro" id="IPR038109">
    <property type="entry name" value="DNA_bind_recomb_sf"/>
</dbReference>
<gene>
    <name evidence="4" type="ORF">FGK63_11505</name>
</gene>
<comment type="caution">
    <text evidence="4">The sequence shown here is derived from an EMBL/GenBank/DDBJ whole genome shotgun (WGS) entry which is preliminary data.</text>
</comment>
<evidence type="ECO:0000256" key="1">
    <source>
        <dbReference type="SAM" id="MobiDB-lite"/>
    </source>
</evidence>
<feature type="compositionally biased region" description="Polar residues" evidence="1">
    <location>
        <begin position="283"/>
        <end position="298"/>
    </location>
</feature>
<keyword evidence="5" id="KW-1185">Reference proteome</keyword>
<organism evidence="4 5">
    <name type="scientific">Ruegeria sediminis</name>
    <dbReference type="NCBI Taxonomy" id="2583820"/>
    <lineage>
        <taxon>Bacteria</taxon>
        <taxon>Pseudomonadati</taxon>
        <taxon>Pseudomonadota</taxon>
        <taxon>Alphaproteobacteria</taxon>
        <taxon>Rhodobacterales</taxon>
        <taxon>Roseobacteraceae</taxon>
        <taxon>Ruegeria</taxon>
    </lineage>
</organism>
<dbReference type="Gene3D" id="3.40.50.1390">
    <property type="entry name" value="Resolvase, N-terminal catalytic domain"/>
    <property type="match status" value="1"/>
</dbReference>
<feature type="domain" description="Recombinase" evidence="3">
    <location>
        <begin position="168"/>
        <end position="286"/>
    </location>
</feature>
<evidence type="ECO:0000259" key="3">
    <source>
        <dbReference type="PROSITE" id="PS51737"/>
    </source>
</evidence>
<dbReference type="EMBL" id="VCPD01000003">
    <property type="protein sequence ID" value="TMV08062.1"/>
    <property type="molecule type" value="Genomic_DNA"/>
</dbReference>
<evidence type="ECO:0000313" key="4">
    <source>
        <dbReference type="EMBL" id="TMV08062.1"/>
    </source>
</evidence>
<dbReference type="Pfam" id="PF00239">
    <property type="entry name" value="Resolvase"/>
    <property type="match status" value="1"/>
</dbReference>
<name>A0ABY2WZV2_9RHOB</name>
<evidence type="ECO:0000313" key="5">
    <source>
        <dbReference type="Proteomes" id="UP001193035"/>
    </source>
</evidence>
<dbReference type="PROSITE" id="PS51737">
    <property type="entry name" value="RECOMBINASE_DNA_BIND"/>
    <property type="match status" value="1"/>
</dbReference>
<dbReference type="Pfam" id="PF07508">
    <property type="entry name" value="Recombinase"/>
    <property type="match status" value="1"/>
</dbReference>
<dbReference type="InterPro" id="IPR006119">
    <property type="entry name" value="Resolv_N"/>
</dbReference>
<accession>A0ABY2WZV2</accession>
<dbReference type="InterPro" id="IPR036162">
    <property type="entry name" value="Resolvase-like_N_sf"/>
</dbReference>
<feature type="domain" description="Resolvase/invertase-type recombinase catalytic" evidence="2">
    <location>
        <begin position="8"/>
        <end position="160"/>
    </location>
</feature>
<dbReference type="RefSeq" id="WP_138842280.1">
    <property type="nucleotide sequence ID" value="NZ_VCPD01000003.1"/>
</dbReference>
<protein>
    <submittedName>
        <fullName evidence="4">Recombinase family protein</fullName>
    </submittedName>
</protein>
<reference evidence="4 5" key="1">
    <citation type="submission" date="2019-05" db="EMBL/GenBank/DDBJ databases">
        <title>Ruegeria sp. nov., isolated from tidal flat.</title>
        <authorList>
            <person name="Kim W."/>
        </authorList>
    </citation>
    <scope>NUCLEOTIDE SEQUENCE [LARGE SCALE GENOMIC DNA]</scope>
    <source>
        <strain evidence="4 5">CAU 1488</strain>
    </source>
</reference>
<dbReference type="SUPFAM" id="SSF53041">
    <property type="entry name" value="Resolvase-like"/>
    <property type="match status" value="1"/>
</dbReference>
<dbReference type="PANTHER" id="PTHR30461">
    <property type="entry name" value="DNA-INVERTASE FROM LAMBDOID PROPHAGE"/>
    <property type="match status" value="1"/>
</dbReference>
<proteinExistence type="predicted"/>
<dbReference type="SMART" id="SM00857">
    <property type="entry name" value="Resolvase"/>
    <property type="match status" value="1"/>
</dbReference>
<dbReference type="Gene3D" id="3.90.1750.20">
    <property type="entry name" value="Putative Large Serine Recombinase, Chain B, Domain 2"/>
    <property type="match status" value="1"/>
</dbReference>
<dbReference type="Proteomes" id="UP001193035">
    <property type="component" value="Unassembled WGS sequence"/>
</dbReference>
<feature type="region of interest" description="Disordered" evidence="1">
    <location>
        <begin position="283"/>
        <end position="304"/>
    </location>
</feature>
<dbReference type="InterPro" id="IPR050639">
    <property type="entry name" value="SSR_resolvase"/>
</dbReference>
<dbReference type="PANTHER" id="PTHR30461:SF23">
    <property type="entry name" value="DNA RECOMBINASE-RELATED"/>
    <property type="match status" value="1"/>
</dbReference>
<dbReference type="InterPro" id="IPR011109">
    <property type="entry name" value="DNA_bind_recombinase_dom"/>
</dbReference>
<dbReference type="PROSITE" id="PS51736">
    <property type="entry name" value="RECOMBINASES_3"/>
    <property type="match status" value="1"/>
</dbReference>